<feature type="region of interest" description="Disordered" evidence="5">
    <location>
        <begin position="423"/>
        <end position="452"/>
    </location>
</feature>
<gene>
    <name evidence="8" type="primary">LOC105228433</name>
</gene>
<evidence type="ECO:0000313" key="8">
    <source>
        <dbReference type="RefSeq" id="XP_011206563.2"/>
    </source>
</evidence>
<reference evidence="8" key="1">
    <citation type="submission" date="2025-08" db="UniProtKB">
        <authorList>
            <consortium name="RefSeq"/>
        </authorList>
    </citation>
    <scope>IDENTIFICATION</scope>
    <source>
        <tissue evidence="8">Adult</tissue>
    </source>
</reference>
<comment type="similarity">
    <text evidence="2">Belongs to the lin-54 family.</text>
</comment>
<comment type="subcellular location">
    <subcellularLocation>
        <location evidence="1">Nucleus</location>
    </subcellularLocation>
</comment>
<dbReference type="PANTHER" id="PTHR12446:SF34">
    <property type="entry name" value="PROTEIN LIN-54 HOMOLOG"/>
    <property type="match status" value="1"/>
</dbReference>
<feature type="compositionally biased region" description="Low complexity" evidence="5">
    <location>
        <begin position="67"/>
        <end position="82"/>
    </location>
</feature>
<feature type="region of interest" description="Disordered" evidence="5">
    <location>
        <begin position="133"/>
        <end position="154"/>
    </location>
</feature>
<dbReference type="RefSeq" id="XP_011206563.2">
    <property type="nucleotide sequence ID" value="XM_011208261.4"/>
</dbReference>
<feature type="compositionally biased region" description="Low complexity" evidence="5">
    <location>
        <begin position="135"/>
        <end position="153"/>
    </location>
</feature>
<evidence type="ECO:0000256" key="3">
    <source>
        <dbReference type="ARBA" id="ARBA00023242"/>
    </source>
</evidence>
<name>A0A6I9V9C2_BACDO</name>
<proteinExistence type="inferred from homology"/>
<dbReference type="PANTHER" id="PTHR12446">
    <property type="entry name" value="TESMIN/TSO1-RELATED"/>
    <property type="match status" value="1"/>
</dbReference>
<dbReference type="PROSITE" id="PS51634">
    <property type="entry name" value="CRC"/>
    <property type="match status" value="1"/>
</dbReference>
<keyword evidence="4" id="KW-0175">Coiled coil</keyword>
<dbReference type="GO" id="GO:0005634">
    <property type="term" value="C:nucleus"/>
    <property type="evidence" value="ECO:0007669"/>
    <property type="project" value="UniProtKB-SubCell"/>
</dbReference>
<keyword evidence="7" id="KW-1185">Reference proteome</keyword>
<dbReference type="GO" id="GO:0006355">
    <property type="term" value="P:regulation of DNA-templated transcription"/>
    <property type="evidence" value="ECO:0007669"/>
    <property type="project" value="TreeGrafter"/>
</dbReference>
<dbReference type="InParanoid" id="A0A6I9V9C2"/>
<dbReference type="InterPro" id="IPR005172">
    <property type="entry name" value="CRC"/>
</dbReference>
<dbReference type="KEGG" id="bdr:105228433"/>
<keyword evidence="3" id="KW-0539">Nucleus</keyword>
<evidence type="ECO:0000256" key="4">
    <source>
        <dbReference type="SAM" id="Coils"/>
    </source>
</evidence>
<accession>A0A6I9V9C2</accession>
<feature type="region of interest" description="Disordered" evidence="5">
    <location>
        <begin position="743"/>
        <end position="763"/>
    </location>
</feature>
<evidence type="ECO:0000313" key="7">
    <source>
        <dbReference type="Proteomes" id="UP001652620"/>
    </source>
</evidence>
<feature type="region of interest" description="Disordered" evidence="5">
    <location>
        <begin position="51"/>
        <end position="82"/>
    </location>
</feature>
<dbReference type="FunCoup" id="A0A6I9V9C2">
    <property type="interactions" value="1645"/>
</dbReference>
<organism evidence="7 8">
    <name type="scientific">Bactrocera dorsalis</name>
    <name type="common">Oriental fruit fly</name>
    <name type="synonym">Dacus dorsalis</name>
    <dbReference type="NCBI Taxonomy" id="27457"/>
    <lineage>
        <taxon>Eukaryota</taxon>
        <taxon>Metazoa</taxon>
        <taxon>Ecdysozoa</taxon>
        <taxon>Arthropoda</taxon>
        <taxon>Hexapoda</taxon>
        <taxon>Insecta</taxon>
        <taxon>Pterygota</taxon>
        <taxon>Neoptera</taxon>
        <taxon>Endopterygota</taxon>
        <taxon>Diptera</taxon>
        <taxon>Brachycera</taxon>
        <taxon>Muscomorpha</taxon>
        <taxon>Tephritoidea</taxon>
        <taxon>Tephritidae</taxon>
        <taxon>Bactrocera</taxon>
        <taxon>Bactrocera</taxon>
    </lineage>
</organism>
<feature type="domain" description="CRC" evidence="6">
    <location>
        <begin position="799"/>
        <end position="911"/>
    </location>
</feature>
<dbReference type="Pfam" id="PF03638">
    <property type="entry name" value="TCR"/>
    <property type="match status" value="2"/>
</dbReference>
<dbReference type="OrthoDB" id="6283463at2759"/>
<evidence type="ECO:0000256" key="5">
    <source>
        <dbReference type="SAM" id="MobiDB-lite"/>
    </source>
</evidence>
<dbReference type="InterPro" id="IPR028307">
    <property type="entry name" value="Lin-54_fam"/>
</dbReference>
<dbReference type="InterPro" id="IPR033467">
    <property type="entry name" value="Tesmin/TSO1-like_CXC"/>
</dbReference>
<feature type="compositionally biased region" description="Low complexity" evidence="5">
    <location>
        <begin position="429"/>
        <end position="452"/>
    </location>
</feature>
<evidence type="ECO:0000259" key="6">
    <source>
        <dbReference type="PROSITE" id="PS51634"/>
    </source>
</evidence>
<feature type="coiled-coil region" evidence="4">
    <location>
        <begin position="693"/>
        <end position="731"/>
    </location>
</feature>
<evidence type="ECO:0000256" key="1">
    <source>
        <dbReference type="ARBA" id="ARBA00004123"/>
    </source>
</evidence>
<protein>
    <submittedName>
        <fullName evidence="8">Protein lin-54 homolog</fullName>
    </submittedName>
</protein>
<sequence>MDSSTNIDTLNDTAPMPELSFEDLLDDSPVKKAIGIGDDPLGIEEELSSIKSDTLNTPGPKKPPHHTQSISTPISTTTTTNSATKIATDSATKATTAPIVLNSRNILPKSVTTGSQLVKISPKIIAAGTTTLVKSPSTSTGPVTGNTTTATTGKRAIKTPNGQIVYIQKKATGTSVGGGSLITTATNNTTAGVSTNATANSNKTVAFKLLRTSAGGLVPIKSTATMVTAATGSTTSTSSTDAKTKNTLTLSPTIAKQLQGAAGVKRVISTTGGQVVIKGSPTATATVAATTNASSMSRPTTATTTAATTTTYRLQTSAGGTSNSGAANPTSASKGSLTSGHKIIVQSANGKQILVSNQQLIKLSPKPLSLGATTNTTVSASGNSTVTGATASNTSATRQLQTIQLPGKQVQYLRVLPKSNADNSGNIVSSATTTTSGASAVSSTQSNSSTTSTFRILNASGVPSKFTVVRPSPTGSTKLILTQSPKKESGVPVTFSPITSKVQKTIVTVPNLRALGDSQRTQSATSTTNSSNIISSTTAQLINTNAGQSLIKSNANSSNATSGTTTLIRKHKISEINSELKRITTVTAAAEVEDDSVDMDAPPEAKRLATGSHIFMLPHSMLRTTVGGQVRQVTLQSNAGIAGEGKNVGGQSPTRKIPQQQMQSVLKSNNNFVLSEPSGQKSLLINGKTQAMIVQQQHKTLQLKRQYQQQQQQQQQQKMIQQKKLEQLEQKSENTKLPILTRSAAAASSSNNNSATNSNSNHNANSALLNFKIKLEPPEEKQDGSPVDLLPDAANGGIRRKHCNCSKSQCLKLYCDCFANGEFCQDCTCKDCFNNLQYEDQRQRAIKNCLERNPSAFKPKITTSREQGDMRHNKGCNCKRSGCLKNYCECYEAKIPCSSNCKCVGCRNIEERPDLDMDPIDPKLLATIASVSLPTGSQKRTYDKTNTKTSSLGNDKLYKDTAKALGMGNDLLAGLAGGSNSIAGGSTCSGSNGTTGVAGTASEKQQCNFITQEVVDATIQCMISQADECEKNGLPAYQTEKMVMEEMGRCLVEIIDFSIRNTDTSFTQD</sequence>
<dbReference type="AlphaFoldDB" id="A0A6I9V9C2"/>
<feature type="region of interest" description="Disordered" evidence="5">
    <location>
        <begin position="316"/>
        <end position="337"/>
    </location>
</feature>
<evidence type="ECO:0000256" key="2">
    <source>
        <dbReference type="ARBA" id="ARBA00007267"/>
    </source>
</evidence>
<dbReference type="Proteomes" id="UP001652620">
    <property type="component" value="Chromosome 3"/>
</dbReference>
<dbReference type="SMART" id="SM01114">
    <property type="entry name" value="CXC"/>
    <property type="match status" value="2"/>
</dbReference>
<dbReference type="GeneID" id="105228433"/>